<evidence type="ECO:0000256" key="1">
    <source>
        <dbReference type="SAM" id="MobiDB-lite"/>
    </source>
</evidence>
<name>A0A0A9XEA4_LYGHE</name>
<dbReference type="EMBL" id="GBHO01025618">
    <property type="protein sequence ID" value="JAG17986.1"/>
    <property type="molecule type" value="Transcribed_RNA"/>
</dbReference>
<dbReference type="Pfam" id="PF01159">
    <property type="entry name" value="Ribosomal_L6e"/>
    <property type="match status" value="1"/>
</dbReference>
<feature type="region of interest" description="Disordered" evidence="1">
    <location>
        <begin position="37"/>
        <end position="80"/>
    </location>
</feature>
<reference evidence="2" key="1">
    <citation type="journal article" date="2014" name="PLoS ONE">
        <title>Transcriptome-Based Identification of ABC Transporters in the Western Tarnished Plant Bug Lygus hesperus.</title>
        <authorList>
            <person name="Hull J.J."/>
            <person name="Chaney K."/>
            <person name="Geib S.M."/>
            <person name="Fabrick J.A."/>
            <person name="Brent C.S."/>
            <person name="Walsh D."/>
            <person name="Lavine L.C."/>
        </authorList>
    </citation>
    <scope>NUCLEOTIDE SEQUENCE</scope>
</reference>
<accession>A0A0A9XEA4</accession>
<dbReference type="PANTHER" id="PTHR10715">
    <property type="entry name" value="60S RIBOSOMAL PROTEIN L6"/>
    <property type="match status" value="1"/>
</dbReference>
<reference evidence="3" key="3">
    <citation type="journal article" date="2016" name="Gigascience">
        <title>De novo construction of an expanded transcriptome assembly for the western tarnished plant bug, Lygus hesperus.</title>
        <authorList>
            <person name="Tassone E.E."/>
            <person name="Geib S.M."/>
            <person name="Hall B."/>
            <person name="Fabrick J.A."/>
            <person name="Brent C.S."/>
            <person name="Hull J.J."/>
        </authorList>
    </citation>
    <scope>NUCLEOTIDE SEQUENCE</scope>
</reference>
<dbReference type="GO" id="GO:0000027">
    <property type="term" value="P:ribosomal large subunit assembly"/>
    <property type="evidence" value="ECO:0007669"/>
    <property type="project" value="TreeGrafter"/>
</dbReference>
<dbReference type="PANTHER" id="PTHR10715:SF0">
    <property type="entry name" value="LARGE RIBOSOMAL SUBUNIT PROTEIN EL6"/>
    <property type="match status" value="1"/>
</dbReference>
<evidence type="ECO:0000313" key="3">
    <source>
        <dbReference type="EMBL" id="JAQ04862.1"/>
    </source>
</evidence>
<reference evidence="2" key="2">
    <citation type="submission" date="2014-07" db="EMBL/GenBank/DDBJ databases">
        <authorList>
            <person name="Hull J."/>
        </authorList>
    </citation>
    <scope>NUCLEOTIDE SEQUENCE</scope>
</reference>
<feature type="compositionally biased region" description="Basic and acidic residues" evidence="1">
    <location>
        <begin position="66"/>
        <end position="80"/>
    </location>
</feature>
<organism evidence="2">
    <name type="scientific">Lygus hesperus</name>
    <name type="common">Western plant bug</name>
    <dbReference type="NCBI Taxonomy" id="30085"/>
    <lineage>
        <taxon>Eukaryota</taxon>
        <taxon>Metazoa</taxon>
        <taxon>Ecdysozoa</taxon>
        <taxon>Arthropoda</taxon>
        <taxon>Hexapoda</taxon>
        <taxon>Insecta</taxon>
        <taxon>Pterygota</taxon>
        <taxon>Neoptera</taxon>
        <taxon>Paraneoptera</taxon>
        <taxon>Hemiptera</taxon>
        <taxon>Heteroptera</taxon>
        <taxon>Panheteroptera</taxon>
        <taxon>Cimicomorpha</taxon>
        <taxon>Miridae</taxon>
        <taxon>Mirini</taxon>
        <taxon>Lygus</taxon>
    </lineage>
</organism>
<sequence>MRRVNQAYVIATTTKVQLPDTMQSILGSIDDGFFTSTKKRSKHQQPTSNGQFFEGDTKVAGNGAGLDKDTNAKGRAEKQQEVDTALLPAIKEMGNIFTSYLHTPFSLTNGQYPHMLRF</sequence>
<keyword evidence="2" id="KW-0689">Ribosomal protein</keyword>
<gene>
    <name evidence="2" type="primary">rpl6</name>
    <name evidence="2" type="ORF">CM83_6986</name>
    <name evidence="3" type="ORF">g.99299</name>
</gene>
<proteinExistence type="predicted"/>
<protein>
    <submittedName>
        <fullName evidence="2">60S ribosomal protein L6</fullName>
    </submittedName>
</protein>
<dbReference type="GO" id="GO:0003723">
    <property type="term" value="F:RNA binding"/>
    <property type="evidence" value="ECO:0007669"/>
    <property type="project" value="TreeGrafter"/>
</dbReference>
<dbReference type="GO" id="GO:0003735">
    <property type="term" value="F:structural constituent of ribosome"/>
    <property type="evidence" value="ECO:0007669"/>
    <property type="project" value="InterPro"/>
</dbReference>
<evidence type="ECO:0000313" key="2">
    <source>
        <dbReference type="EMBL" id="JAG17986.1"/>
    </source>
</evidence>
<dbReference type="AlphaFoldDB" id="A0A0A9XEA4"/>
<dbReference type="GO" id="GO:0002181">
    <property type="term" value="P:cytoplasmic translation"/>
    <property type="evidence" value="ECO:0007669"/>
    <property type="project" value="TreeGrafter"/>
</dbReference>
<dbReference type="GO" id="GO:0022625">
    <property type="term" value="C:cytosolic large ribosomal subunit"/>
    <property type="evidence" value="ECO:0007669"/>
    <property type="project" value="TreeGrafter"/>
</dbReference>
<dbReference type="InterPro" id="IPR000915">
    <property type="entry name" value="60S_ribosomal_eL6"/>
</dbReference>
<keyword evidence="2" id="KW-0687">Ribonucleoprotein</keyword>
<dbReference type="EMBL" id="GDHC01013767">
    <property type="protein sequence ID" value="JAQ04862.1"/>
    <property type="molecule type" value="Transcribed_RNA"/>
</dbReference>